<evidence type="ECO:0000313" key="1">
    <source>
        <dbReference type="EMBL" id="RVD84947.1"/>
    </source>
</evidence>
<reference evidence="1 2" key="1">
    <citation type="submission" date="2019-01" db="EMBL/GenBank/DDBJ databases">
        <title>Intercellular communication is required for trap formation in the nematode-trapping fungus Duddingtonia flagrans.</title>
        <authorList>
            <person name="Youssar L."/>
            <person name="Wernet V."/>
            <person name="Hensel N."/>
            <person name="Hildebrandt H.-G."/>
            <person name="Fischer R."/>
        </authorList>
    </citation>
    <scope>NUCLEOTIDE SEQUENCE [LARGE SCALE GENOMIC DNA]</scope>
    <source>
        <strain evidence="1 2">CBS H-5679</strain>
    </source>
</reference>
<comment type="caution">
    <text evidence="1">The sequence shown here is derived from an EMBL/GenBank/DDBJ whole genome shotgun (WGS) entry which is preliminary data.</text>
</comment>
<proteinExistence type="predicted"/>
<sequence length="265" mass="30723">MKYTLDREVAEIGRTLFPTYNRLISSELKVTISLQARFEFYIGDSTRLETRLISVFPLQSVTLASPQRFRVDLSGGPISLNQRVTISRVDRCSCSKENPDKKSATPQPDCFRLILRSPLPHRTDPIHHLEQWRPTPTQATPVLDQFSRKKEPRSSSKDRRITYILIPTFVRSFVRWFCWLVESKLAPSCVVFGSVVHTSVAFAKEEGRLSNLGLEYIVLDRAGVHSLPSSLFVVFVAFSNIRSRNYRTSLRWLWMWMRRRMVVVE</sequence>
<dbReference type="RefSeq" id="XP_067490491.1">
    <property type="nucleotide sequence ID" value="XM_067632199.1"/>
</dbReference>
<organism evidence="1 2">
    <name type="scientific">Arthrobotrys flagrans</name>
    <name type="common">Nematode-trapping fungus</name>
    <name type="synonym">Trichothecium flagrans</name>
    <dbReference type="NCBI Taxonomy" id="97331"/>
    <lineage>
        <taxon>Eukaryota</taxon>
        <taxon>Fungi</taxon>
        <taxon>Dikarya</taxon>
        <taxon>Ascomycota</taxon>
        <taxon>Pezizomycotina</taxon>
        <taxon>Orbiliomycetes</taxon>
        <taxon>Orbiliales</taxon>
        <taxon>Orbiliaceae</taxon>
        <taxon>Arthrobotrys</taxon>
    </lineage>
</organism>
<dbReference type="VEuPathDB" id="FungiDB:DFL_003283"/>
<accession>A0A437A1E5</accession>
<evidence type="ECO:0000313" key="2">
    <source>
        <dbReference type="Proteomes" id="UP000283090"/>
    </source>
</evidence>
<dbReference type="AlphaFoldDB" id="A0A437A1E5"/>
<protein>
    <submittedName>
        <fullName evidence="1">Uncharacterized protein</fullName>
    </submittedName>
</protein>
<keyword evidence="2" id="KW-1185">Reference proteome</keyword>
<gene>
    <name evidence="1" type="ORF">DFL_003283</name>
</gene>
<dbReference type="Proteomes" id="UP000283090">
    <property type="component" value="Unassembled WGS sequence"/>
</dbReference>
<dbReference type="EMBL" id="SAEB01000006">
    <property type="protein sequence ID" value="RVD84947.1"/>
    <property type="molecule type" value="Genomic_DNA"/>
</dbReference>
<dbReference type="GeneID" id="93585594"/>
<name>A0A437A1E5_ARTFL</name>